<dbReference type="CDD" id="cd06261">
    <property type="entry name" value="TM_PBP2"/>
    <property type="match status" value="1"/>
</dbReference>
<keyword evidence="2" id="KW-0813">Transport</keyword>
<dbReference type="AlphaFoldDB" id="A0A6J7EVH5"/>
<accession>A0A6J7EVH5</accession>
<protein>
    <submittedName>
        <fullName evidence="9">Unannotated protein</fullName>
    </submittedName>
</protein>
<reference evidence="9" key="1">
    <citation type="submission" date="2020-05" db="EMBL/GenBank/DDBJ databases">
        <authorList>
            <person name="Chiriac C."/>
            <person name="Salcher M."/>
            <person name="Ghai R."/>
            <person name="Kavagutti S V."/>
        </authorList>
    </citation>
    <scope>NUCLEOTIDE SEQUENCE</scope>
</reference>
<proteinExistence type="predicted"/>
<feature type="transmembrane region" description="Helical" evidence="7">
    <location>
        <begin position="95"/>
        <end position="116"/>
    </location>
</feature>
<keyword evidence="4 7" id="KW-0812">Transmembrane</keyword>
<evidence type="ECO:0000256" key="2">
    <source>
        <dbReference type="ARBA" id="ARBA00022448"/>
    </source>
</evidence>
<organism evidence="9">
    <name type="scientific">freshwater metagenome</name>
    <dbReference type="NCBI Taxonomy" id="449393"/>
    <lineage>
        <taxon>unclassified sequences</taxon>
        <taxon>metagenomes</taxon>
        <taxon>ecological metagenomes</taxon>
    </lineage>
</organism>
<evidence type="ECO:0000256" key="4">
    <source>
        <dbReference type="ARBA" id="ARBA00022692"/>
    </source>
</evidence>
<gene>
    <name evidence="9" type="ORF">UFOPK3402_01518</name>
</gene>
<dbReference type="EMBL" id="CAFBLS010000211">
    <property type="protein sequence ID" value="CAB4883393.1"/>
    <property type="molecule type" value="Genomic_DNA"/>
</dbReference>
<evidence type="ECO:0000256" key="3">
    <source>
        <dbReference type="ARBA" id="ARBA00022475"/>
    </source>
</evidence>
<dbReference type="Gene3D" id="1.10.3720.10">
    <property type="entry name" value="MetI-like"/>
    <property type="match status" value="1"/>
</dbReference>
<evidence type="ECO:0000259" key="8">
    <source>
        <dbReference type="PROSITE" id="PS50928"/>
    </source>
</evidence>
<feature type="transmembrane region" description="Helical" evidence="7">
    <location>
        <begin position="154"/>
        <end position="176"/>
    </location>
</feature>
<sequence length="282" mass="30238">MAVSTRTSPSAAPGPSRARRASHTWRYPVISVLAIVAFLVIWYLIARAEVWRPLFVPPPSAVWHQFIRTTTIHDGVVGYNGKYLWEHLWSSMLRLFEGLALGILIGVPLGVALGASRTIAAILHPGVTVIRSLPPLAYFSLLIIWFGIGESAKVVLLFLAAVAPIAVATADAVGNVPVDRLLAARSLGASRLQTITEVILPSALPEMMTGLRVALGVTFTTIVAAETVNGLPGIGGMVRDAQRFNKTDVVVLGIIVIGIVAIILDIGIRALDRRVVPWRGRA</sequence>
<feature type="transmembrane region" description="Helical" evidence="7">
    <location>
        <begin position="128"/>
        <end position="148"/>
    </location>
</feature>
<comment type="subcellular location">
    <subcellularLocation>
        <location evidence="1">Cell membrane</location>
        <topology evidence="1">Multi-pass membrane protein</topology>
    </subcellularLocation>
</comment>
<dbReference type="PANTHER" id="PTHR30151">
    <property type="entry name" value="ALKANE SULFONATE ABC TRANSPORTER-RELATED, MEMBRANE SUBUNIT"/>
    <property type="match status" value="1"/>
</dbReference>
<evidence type="ECO:0000256" key="7">
    <source>
        <dbReference type="SAM" id="Phobius"/>
    </source>
</evidence>
<dbReference type="GO" id="GO:0055085">
    <property type="term" value="P:transmembrane transport"/>
    <property type="evidence" value="ECO:0007669"/>
    <property type="project" value="InterPro"/>
</dbReference>
<keyword evidence="6 7" id="KW-0472">Membrane</keyword>
<dbReference type="FunFam" id="1.10.3720.10:FF:000003">
    <property type="entry name" value="Aliphatic sulfonate ABC transporter permease"/>
    <property type="match status" value="1"/>
</dbReference>
<evidence type="ECO:0000256" key="6">
    <source>
        <dbReference type="ARBA" id="ARBA00023136"/>
    </source>
</evidence>
<name>A0A6J7EVH5_9ZZZZ</name>
<evidence type="ECO:0000313" key="9">
    <source>
        <dbReference type="EMBL" id="CAB4883393.1"/>
    </source>
</evidence>
<feature type="transmembrane region" description="Helical" evidence="7">
    <location>
        <begin position="249"/>
        <end position="271"/>
    </location>
</feature>
<dbReference type="Pfam" id="PF00528">
    <property type="entry name" value="BPD_transp_1"/>
    <property type="match status" value="1"/>
</dbReference>
<evidence type="ECO:0000256" key="5">
    <source>
        <dbReference type="ARBA" id="ARBA00022989"/>
    </source>
</evidence>
<keyword evidence="3" id="KW-1003">Cell membrane</keyword>
<feature type="transmembrane region" description="Helical" evidence="7">
    <location>
        <begin position="210"/>
        <end position="229"/>
    </location>
</feature>
<dbReference type="GO" id="GO:0005886">
    <property type="term" value="C:plasma membrane"/>
    <property type="evidence" value="ECO:0007669"/>
    <property type="project" value="UniProtKB-SubCell"/>
</dbReference>
<evidence type="ECO:0000256" key="1">
    <source>
        <dbReference type="ARBA" id="ARBA00004651"/>
    </source>
</evidence>
<feature type="domain" description="ABC transmembrane type-1" evidence="8">
    <location>
        <begin position="88"/>
        <end position="268"/>
    </location>
</feature>
<dbReference type="PANTHER" id="PTHR30151:SF25">
    <property type="entry name" value="TAURINE TRANSPORT SYSTEM PERMEASE PROTEIN TAUC"/>
    <property type="match status" value="1"/>
</dbReference>
<dbReference type="SUPFAM" id="SSF161098">
    <property type="entry name" value="MetI-like"/>
    <property type="match status" value="1"/>
</dbReference>
<feature type="transmembrane region" description="Helical" evidence="7">
    <location>
        <begin position="25"/>
        <end position="45"/>
    </location>
</feature>
<keyword evidence="5 7" id="KW-1133">Transmembrane helix</keyword>
<dbReference type="InterPro" id="IPR035906">
    <property type="entry name" value="MetI-like_sf"/>
</dbReference>
<dbReference type="PROSITE" id="PS50928">
    <property type="entry name" value="ABC_TM1"/>
    <property type="match status" value="1"/>
</dbReference>
<dbReference type="GO" id="GO:0010438">
    <property type="term" value="P:cellular response to sulfur starvation"/>
    <property type="evidence" value="ECO:0007669"/>
    <property type="project" value="TreeGrafter"/>
</dbReference>
<dbReference type="InterPro" id="IPR000515">
    <property type="entry name" value="MetI-like"/>
</dbReference>